<dbReference type="PANTHER" id="PTHR38695:SF1">
    <property type="entry name" value="AMINO ACID PERMEASE_ SLC12A DOMAIN-CONTAINING PROTEIN"/>
    <property type="match status" value="1"/>
</dbReference>
<gene>
    <name evidence="4" type="ORF">BON30_28095</name>
</gene>
<feature type="chain" id="PRO_5012386021" evidence="2">
    <location>
        <begin position="25"/>
        <end position="206"/>
    </location>
</feature>
<reference evidence="4 5" key="2">
    <citation type="submission" date="2016-12" db="EMBL/GenBank/DDBJ databases">
        <title>Draft Genome Sequence of Cystobacter ferrugineus Strain Cbfe23.</title>
        <authorList>
            <person name="Akbar S."/>
            <person name="Dowd S.E."/>
            <person name="Stevens D.C."/>
        </authorList>
    </citation>
    <scope>NUCLEOTIDE SEQUENCE [LARGE SCALE GENOMIC DNA]</scope>
    <source>
        <strain evidence="4 5">Cbfe23</strain>
    </source>
</reference>
<dbReference type="InterPro" id="IPR048273">
    <property type="entry name" value="Luciferase"/>
</dbReference>
<dbReference type="InterPro" id="IPR040841">
    <property type="entry name" value="Luciferase_dom"/>
</dbReference>
<feature type="domain" description="Luciferase" evidence="3">
    <location>
        <begin position="129"/>
        <end position="188"/>
    </location>
</feature>
<proteinExistence type="predicted"/>
<accession>A0A1L9B5L0</accession>
<organism evidence="4 5">
    <name type="scientific">Cystobacter ferrugineus</name>
    <dbReference type="NCBI Taxonomy" id="83449"/>
    <lineage>
        <taxon>Bacteria</taxon>
        <taxon>Pseudomonadati</taxon>
        <taxon>Myxococcota</taxon>
        <taxon>Myxococcia</taxon>
        <taxon>Myxococcales</taxon>
        <taxon>Cystobacterineae</taxon>
        <taxon>Archangiaceae</taxon>
        <taxon>Cystobacter</taxon>
    </lineage>
</organism>
<evidence type="ECO:0000313" key="5">
    <source>
        <dbReference type="Proteomes" id="UP000182229"/>
    </source>
</evidence>
<evidence type="ECO:0000259" key="3">
    <source>
        <dbReference type="Pfam" id="PF17648"/>
    </source>
</evidence>
<keyword evidence="2" id="KW-0732">Signal</keyword>
<dbReference type="PANTHER" id="PTHR38695">
    <property type="entry name" value="AMINO ACID PERMEASE_ SLC12A DOMAIN-CONTAINING PROTEIN"/>
    <property type="match status" value="1"/>
</dbReference>
<name>A0A1L9B5L0_9BACT</name>
<dbReference type="STRING" id="83449.BON30_28095"/>
<feature type="signal peptide" evidence="2">
    <location>
        <begin position="1"/>
        <end position="24"/>
    </location>
</feature>
<dbReference type="PROSITE" id="PS51257">
    <property type="entry name" value="PROKAR_LIPOPROTEIN"/>
    <property type="match status" value="1"/>
</dbReference>
<dbReference type="OrthoDB" id="822427at2"/>
<reference evidence="5" key="1">
    <citation type="submission" date="2016-11" db="EMBL/GenBank/DDBJ databases">
        <authorList>
            <person name="Shukria A."/>
            <person name="Stevens D.C."/>
        </authorList>
    </citation>
    <scope>NUCLEOTIDE SEQUENCE [LARGE SCALE GENOMIC DNA]</scope>
    <source>
        <strain evidence="5">Cbfe23</strain>
    </source>
</reference>
<evidence type="ECO:0000256" key="2">
    <source>
        <dbReference type="SAM" id="SignalP"/>
    </source>
</evidence>
<evidence type="ECO:0000313" key="4">
    <source>
        <dbReference type="EMBL" id="OJH37500.1"/>
    </source>
</evidence>
<protein>
    <submittedName>
        <fullName evidence="4">Phospholipase</fullName>
    </submittedName>
</protein>
<dbReference type="RefSeq" id="WP_071901831.1">
    <property type="nucleotide sequence ID" value="NZ_MPIN01000008.1"/>
</dbReference>
<keyword evidence="5" id="KW-1185">Reference proteome</keyword>
<dbReference type="AlphaFoldDB" id="A0A1L9B5L0"/>
<sequence>MTSKRLVFAVVAAQLLLLVACTSATREPPAKEEAPSAPATQGALVEGSFRLGRRQGPAPEVSDAPPGTPLAHRQLSQQSPVDMQEALFARAAALADVVVAPSGISVPGARAFWLRPASVRGPRAAFQVGTEFAHIHPAHDGSLHLKFPPGLAEKVYQQGWGVPHPRSGTPMVFGPRDAAELEVVWQLLLRSYAWAHDGQAVDVQVD</sequence>
<feature type="region of interest" description="Disordered" evidence="1">
    <location>
        <begin position="54"/>
        <end position="77"/>
    </location>
</feature>
<dbReference type="Pfam" id="PF17648">
    <property type="entry name" value="Luciferase"/>
    <property type="match status" value="1"/>
</dbReference>
<dbReference type="Proteomes" id="UP000182229">
    <property type="component" value="Unassembled WGS sequence"/>
</dbReference>
<dbReference type="EMBL" id="MPIN01000008">
    <property type="protein sequence ID" value="OJH37500.1"/>
    <property type="molecule type" value="Genomic_DNA"/>
</dbReference>
<evidence type="ECO:0000256" key="1">
    <source>
        <dbReference type="SAM" id="MobiDB-lite"/>
    </source>
</evidence>
<comment type="caution">
    <text evidence="4">The sequence shown here is derived from an EMBL/GenBank/DDBJ whole genome shotgun (WGS) entry which is preliminary data.</text>
</comment>